<evidence type="ECO:0000313" key="8">
    <source>
        <dbReference type="EMBL" id="QCQ20758.1"/>
    </source>
</evidence>
<proteinExistence type="inferred from homology"/>
<evidence type="ECO:0000313" key="9">
    <source>
        <dbReference type="Proteomes" id="UP000298602"/>
    </source>
</evidence>
<dbReference type="SUPFAM" id="SSF53335">
    <property type="entry name" value="S-adenosyl-L-methionine-dependent methyltransferases"/>
    <property type="match status" value="1"/>
</dbReference>
<feature type="active site" evidence="7">
    <location>
        <position position="61"/>
    </location>
</feature>
<dbReference type="RefSeq" id="WP_137422728.1">
    <property type="nucleotide sequence ID" value="NZ_CP040098.1"/>
</dbReference>
<sequence length="213" mass="23629">MNFQKARDRMVETQLVTRGIHDPRVLDAMRKVPRHLFVDEALAAQAYADHPLPIGEKQTISQPYIVALMTEALGLEGHEKVLELGTGSGYQTAVLAELADRVFTIERIPSLLHRAREVLNSLGYRNVVYRVGDGTLGWPEEAPFDAILVSAGAPRVPQPLVDQLSMGGRLVLPMGDRLSQELILVERVPEGIRKTTLGGCRFVDLVGKWGWEE</sequence>
<evidence type="ECO:0000256" key="7">
    <source>
        <dbReference type="HAMAP-Rule" id="MF_00090"/>
    </source>
</evidence>
<reference evidence="8 9" key="2">
    <citation type="submission" date="2019-05" db="EMBL/GenBank/DDBJ databases">
        <authorList>
            <person name="Suflita J.M."/>
            <person name="Marks C.R."/>
        </authorList>
    </citation>
    <scope>NUCLEOTIDE SEQUENCE [LARGE SCALE GENOMIC DNA]</scope>
    <source>
        <strain evidence="8 9">ALDC</strain>
    </source>
</reference>
<gene>
    <name evidence="7" type="primary">pcm</name>
    <name evidence="8" type="ORF">FDQ92_00185</name>
</gene>
<dbReference type="GO" id="GO:0004719">
    <property type="term" value="F:protein-L-isoaspartate (D-aspartate) O-methyltransferase activity"/>
    <property type="evidence" value="ECO:0007669"/>
    <property type="project" value="UniProtKB-UniRule"/>
</dbReference>
<dbReference type="Proteomes" id="UP000298602">
    <property type="component" value="Chromosome"/>
</dbReference>
<evidence type="ECO:0000256" key="6">
    <source>
        <dbReference type="ARBA" id="ARBA00022691"/>
    </source>
</evidence>
<comment type="similarity">
    <text evidence="2 7">Belongs to the methyltransferase superfamily. L-isoaspartyl/D-aspartyl protein methyltransferase family.</text>
</comment>
<dbReference type="EC" id="2.1.1.77" evidence="7"/>
<comment type="function">
    <text evidence="7">Catalyzes the methyl esterification of L-isoaspartyl residues in peptides and proteins that result from spontaneous decomposition of normal L-aspartyl and L-asparaginyl residues. It plays a role in the repair and/or degradation of damaged proteins.</text>
</comment>
<dbReference type="GO" id="GO:0030091">
    <property type="term" value="P:protein repair"/>
    <property type="evidence" value="ECO:0007669"/>
    <property type="project" value="UniProtKB-UniRule"/>
</dbReference>
<organism evidence="8 9">
    <name type="scientific">Desulfoglaeba alkanexedens ALDC</name>
    <dbReference type="NCBI Taxonomy" id="980445"/>
    <lineage>
        <taxon>Bacteria</taxon>
        <taxon>Pseudomonadati</taxon>
        <taxon>Thermodesulfobacteriota</taxon>
        <taxon>Syntrophobacteria</taxon>
        <taxon>Syntrophobacterales</taxon>
        <taxon>Syntrophobacteraceae</taxon>
        <taxon>Desulfoglaeba</taxon>
    </lineage>
</organism>
<evidence type="ECO:0000256" key="3">
    <source>
        <dbReference type="ARBA" id="ARBA00022490"/>
    </source>
</evidence>
<evidence type="ECO:0000256" key="1">
    <source>
        <dbReference type="ARBA" id="ARBA00004496"/>
    </source>
</evidence>
<dbReference type="FunFam" id="3.40.50.150:FF:000010">
    <property type="entry name" value="Protein-L-isoaspartate O-methyltransferase"/>
    <property type="match status" value="1"/>
</dbReference>
<accession>A0A4P8KZ72</accession>
<name>A0A4P8KZ72_9BACT</name>
<dbReference type="EMBL" id="CP040098">
    <property type="protein sequence ID" value="QCQ20758.1"/>
    <property type="molecule type" value="Genomic_DNA"/>
</dbReference>
<protein>
    <recommendedName>
        <fullName evidence="7">Protein-L-isoaspartate O-methyltransferase</fullName>
        <ecNumber evidence="7">2.1.1.77</ecNumber>
    </recommendedName>
    <alternativeName>
        <fullName evidence="7">L-isoaspartyl protein carboxyl methyltransferase</fullName>
    </alternativeName>
    <alternativeName>
        <fullName evidence="7">Protein L-isoaspartyl methyltransferase</fullName>
    </alternativeName>
    <alternativeName>
        <fullName evidence="7">Protein-beta-aspartate methyltransferase</fullName>
        <shortName evidence="7">PIMT</shortName>
    </alternativeName>
</protein>
<dbReference type="OrthoDB" id="9810066at2"/>
<dbReference type="HAMAP" id="MF_00090">
    <property type="entry name" value="PIMT"/>
    <property type="match status" value="1"/>
</dbReference>
<dbReference type="KEGG" id="dax:FDQ92_00185"/>
<dbReference type="PANTHER" id="PTHR11579:SF0">
    <property type="entry name" value="PROTEIN-L-ISOASPARTATE(D-ASPARTATE) O-METHYLTRANSFERASE"/>
    <property type="match status" value="1"/>
</dbReference>
<dbReference type="NCBIfam" id="NF001453">
    <property type="entry name" value="PRK00312.1"/>
    <property type="match status" value="1"/>
</dbReference>
<keyword evidence="3 7" id="KW-0963">Cytoplasm</keyword>
<dbReference type="Gene3D" id="3.40.50.150">
    <property type="entry name" value="Vaccinia Virus protein VP39"/>
    <property type="match status" value="1"/>
</dbReference>
<evidence type="ECO:0000256" key="4">
    <source>
        <dbReference type="ARBA" id="ARBA00022603"/>
    </source>
</evidence>
<dbReference type="Pfam" id="PF01135">
    <property type="entry name" value="PCMT"/>
    <property type="match status" value="1"/>
</dbReference>
<dbReference type="CDD" id="cd02440">
    <property type="entry name" value="AdoMet_MTases"/>
    <property type="match status" value="1"/>
</dbReference>
<dbReference type="PANTHER" id="PTHR11579">
    <property type="entry name" value="PROTEIN-L-ISOASPARTATE O-METHYLTRANSFERASE"/>
    <property type="match status" value="1"/>
</dbReference>
<dbReference type="PROSITE" id="PS01279">
    <property type="entry name" value="PCMT"/>
    <property type="match status" value="1"/>
</dbReference>
<keyword evidence="5 7" id="KW-0808">Transferase</keyword>
<evidence type="ECO:0000256" key="5">
    <source>
        <dbReference type="ARBA" id="ARBA00022679"/>
    </source>
</evidence>
<keyword evidence="4 7" id="KW-0489">Methyltransferase</keyword>
<dbReference type="InterPro" id="IPR000682">
    <property type="entry name" value="PCMT"/>
</dbReference>
<dbReference type="InterPro" id="IPR029063">
    <property type="entry name" value="SAM-dependent_MTases_sf"/>
</dbReference>
<evidence type="ECO:0000256" key="2">
    <source>
        <dbReference type="ARBA" id="ARBA00005369"/>
    </source>
</evidence>
<comment type="subcellular location">
    <subcellularLocation>
        <location evidence="1 7">Cytoplasm</location>
    </subcellularLocation>
</comment>
<dbReference type="GO" id="GO:0032259">
    <property type="term" value="P:methylation"/>
    <property type="evidence" value="ECO:0007669"/>
    <property type="project" value="UniProtKB-KW"/>
</dbReference>
<dbReference type="AlphaFoldDB" id="A0A4P8KZ72"/>
<dbReference type="NCBIfam" id="TIGR00080">
    <property type="entry name" value="pimt"/>
    <property type="match status" value="1"/>
</dbReference>
<keyword evidence="9" id="KW-1185">Reference proteome</keyword>
<comment type="catalytic activity">
    <reaction evidence="7">
        <text>[protein]-L-isoaspartate + S-adenosyl-L-methionine = [protein]-L-isoaspartate alpha-methyl ester + S-adenosyl-L-homocysteine</text>
        <dbReference type="Rhea" id="RHEA:12705"/>
        <dbReference type="Rhea" id="RHEA-COMP:12143"/>
        <dbReference type="Rhea" id="RHEA-COMP:12144"/>
        <dbReference type="ChEBI" id="CHEBI:57856"/>
        <dbReference type="ChEBI" id="CHEBI:59789"/>
        <dbReference type="ChEBI" id="CHEBI:90596"/>
        <dbReference type="ChEBI" id="CHEBI:90598"/>
        <dbReference type="EC" id="2.1.1.77"/>
    </reaction>
</comment>
<keyword evidence="6 7" id="KW-0949">S-adenosyl-L-methionine</keyword>
<dbReference type="GO" id="GO:0005737">
    <property type="term" value="C:cytoplasm"/>
    <property type="evidence" value="ECO:0007669"/>
    <property type="project" value="UniProtKB-SubCell"/>
</dbReference>
<reference evidence="8 9" key="1">
    <citation type="submission" date="2019-05" db="EMBL/GenBank/DDBJ databases">
        <title>The Complete Genome Sequence of the n-alkane-degrading Desulfoglaeba alkanexedens ALDC reveals multiple alkylsuccinate synthase gene clusters.</title>
        <authorList>
            <person name="Callaghan A.V."/>
            <person name="Davidova I.A."/>
            <person name="Duncan K.E."/>
            <person name="Morris B."/>
            <person name="McInerney M.J."/>
        </authorList>
    </citation>
    <scope>NUCLEOTIDE SEQUENCE [LARGE SCALE GENOMIC DNA]</scope>
    <source>
        <strain evidence="8 9">ALDC</strain>
    </source>
</reference>